<feature type="transmembrane region" description="Helical" evidence="9">
    <location>
        <begin position="7"/>
        <end position="25"/>
    </location>
</feature>
<feature type="transmembrane region" description="Helical" evidence="9">
    <location>
        <begin position="400"/>
        <end position="427"/>
    </location>
</feature>
<evidence type="ECO:0000256" key="3">
    <source>
        <dbReference type="ARBA" id="ARBA00022448"/>
    </source>
</evidence>
<evidence type="ECO:0000313" key="10">
    <source>
        <dbReference type="EMBL" id="MFD1019980.1"/>
    </source>
</evidence>
<protein>
    <recommendedName>
        <fullName evidence="9">Branched-chain amino acid transport system carrier protein</fullName>
    </recommendedName>
</protein>
<keyword evidence="4" id="KW-1003">Cell membrane</keyword>
<evidence type="ECO:0000256" key="4">
    <source>
        <dbReference type="ARBA" id="ARBA00022475"/>
    </source>
</evidence>
<dbReference type="InterPro" id="IPR004685">
    <property type="entry name" value="Brnchd-chn_aa_trnsp_Livcs"/>
</dbReference>
<evidence type="ECO:0000256" key="9">
    <source>
        <dbReference type="RuleBase" id="RU362122"/>
    </source>
</evidence>
<reference evidence="11" key="1">
    <citation type="journal article" date="2019" name="Int. J. Syst. Evol. Microbiol.">
        <title>The Global Catalogue of Microorganisms (GCM) 10K type strain sequencing project: providing services to taxonomists for standard genome sequencing and annotation.</title>
        <authorList>
            <consortium name="The Broad Institute Genomics Platform"/>
            <consortium name="The Broad Institute Genome Sequencing Center for Infectious Disease"/>
            <person name="Wu L."/>
            <person name="Ma J."/>
        </authorList>
    </citation>
    <scope>NUCLEOTIDE SEQUENCE [LARGE SCALE GENOMIC DNA]</scope>
    <source>
        <strain evidence="11">CCUG 56607</strain>
    </source>
</reference>
<comment type="subcellular location">
    <subcellularLocation>
        <location evidence="1 9">Cell membrane</location>
        <topology evidence="1 9">Multi-pass membrane protein</topology>
    </subcellularLocation>
</comment>
<keyword evidence="11" id="KW-1185">Reference proteome</keyword>
<dbReference type="Pfam" id="PF05525">
    <property type="entry name" value="Branch_AA_trans"/>
    <property type="match status" value="1"/>
</dbReference>
<dbReference type="PANTHER" id="PTHR30588:SF0">
    <property type="entry name" value="BRANCHED-CHAIN AMINO ACID PERMEASE BRNQ"/>
    <property type="match status" value="1"/>
</dbReference>
<comment type="similarity">
    <text evidence="2 9">Belongs to the branched chain amino acid transporter family.</text>
</comment>
<sequence>MRTKDTVIIGFMLFALFFGAGNLIYPPFLGIEAGTSYWAAIAGFVLTGVGIPVITVAAISFVKNGAVELGSRVHPLFGIIFTSIVYLAIGPFFGIPRAANVAYEMGVVPFTDVSTGTLLIYSIIFFLLVFWVSLNPSKLVDRVGQFLTPALLLAIIGLVIGSFFFLDGSLQAPTEKYESSPFFTGFLEGYLTMDAIAALAFGIIVIQALKDRGVSDPKQMTKFTLKVGAVTAIGLTTVYASIGWIGAKMATNGEYANGGEILSSAASLMYGQPGTLLLGIIVALACFTTCVGLTVACGQFFHEIFPALSYRLVITVITLISFSIANIGLNQIIAYSVPVLVFIYPIAIVLIILTFAHRLFNGSPYVYRGAILTTAFVSIYDGLAAFGIDMTAYEPMMAQLPFFGVGLGWIVPAFVGALVGGMFHLFLQPKTVESN</sequence>
<feature type="transmembrane region" description="Helical" evidence="9">
    <location>
        <begin position="308"/>
        <end position="327"/>
    </location>
</feature>
<feature type="transmembrane region" description="Helical" evidence="9">
    <location>
        <begin position="333"/>
        <end position="353"/>
    </location>
</feature>
<feature type="transmembrane region" description="Helical" evidence="9">
    <location>
        <begin position="146"/>
        <end position="166"/>
    </location>
</feature>
<gene>
    <name evidence="10" type="primary">brnQ</name>
    <name evidence="10" type="ORF">ACFQ2J_12410</name>
</gene>
<comment type="caution">
    <text evidence="10">The sequence shown here is derived from an EMBL/GenBank/DDBJ whole genome shotgun (WGS) entry which is preliminary data.</text>
</comment>
<name>A0ABW3L1Y0_9BACI</name>
<evidence type="ECO:0000256" key="1">
    <source>
        <dbReference type="ARBA" id="ARBA00004651"/>
    </source>
</evidence>
<accession>A0ABW3L1Y0</accession>
<feature type="transmembrane region" description="Helical" evidence="9">
    <location>
        <begin position="73"/>
        <end position="93"/>
    </location>
</feature>
<feature type="transmembrane region" description="Helical" evidence="9">
    <location>
        <begin position="186"/>
        <end position="206"/>
    </location>
</feature>
<keyword evidence="7 9" id="KW-1133">Transmembrane helix</keyword>
<evidence type="ECO:0000313" key="11">
    <source>
        <dbReference type="Proteomes" id="UP001596990"/>
    </source>
</evidence>
<evidence type="ECO:0000256" key="6">
    <source>
        <dbReference type="ARBA" id="ARBA00022970"/>
    </source>
</evidence>
<proteinExistence type="inferred from homology"/>
<keyword evidence="3 9" id="KW-0813">Transport</keyword>
<keyword evidence="6 9" id="KW-0029">Amino-acid transport</keyword>
<evidence type="ECO:0000256" key="8">
    <source>
        <dbReference type="ARBA" id="ARBA00023136"/>
    </source>
</evidence>
<keyword evidence="5 9" id="KW-0812">Transmembrane</keyword>
<feature type="transmembrane region" description="Helical" evidence="9">
    <location>
        <begin position="227"/>
        <end position="247"/>
    </location>
</feature>
<feature type="transmembrane region" description="Helical" evidence="9">
    <location>
        <begin position="276"/>
        <end position="296"/>
    </location>
</feature>
<dbReference type="Proteomes" id="UP001596990">
    <property type="component" value="Unassembled WGS sequence"/>
</dbReference>
<evidence type="ECO:0000256" key="7">
    <source>
        <dbReference type="ARBA" id="ARBA00022989"/>
    </source>
</evidence>
<organism evidence="10 11">
    <name type="scientific">Thalassobacillus hwangdonensis</name>
    <dbReference type="NCBI Taxonomy" id="546108"/>
    <lineage>
        <taxon>Bacteria</taxon>
        <taxon>Bacillati</taxon>
        <taxon>Bacillota</taxon>
        <taxon>Bacilli</taxon>
        <taxon>Bacillales</taxon>
        <taxon>Bacillaceae</taxon>
        <taxon>Thalassobacillus</taxon>
    </lineage>
</organism>
<dbReference type="PANTHER" id="PTHR30588">
    <property type="entry name" value="BRANCHED-CHAIN AMINO ACID TRANSPORT SYSTEM 2 CARRIER PROTEIN"/>
    <property type="match status" value="1"/>
</dbReference>
<dbReference type="RefSeq" id="WP_386060781.1">
    <property type="nucleotide sequence ID" value="NZ_JBHTKL010000005.1"/>
</dbReference>
<keyword evidence="8 9" id="KW-0472">Membrane</keyword>
<feature type="transmembrane region" description="Helical" evidence="9">
    <location>
        <begin position="365"/>
        <end position="388"/>
    </location>
</feature>
<evidence type="ECO:0000256" key="5">
    <source>
        <dbReference type="ARBA" id="ARBA00022692"/>
    </source>
</evidence>
<dbReference type="NCBIfam" id="TIGR00796">
    <property type="entry name" value="livcs"/>
    <property type="match status" value="1"/>
</dbReference>
<feature type="transmembrane region" description="Helical" evidence="9">
    <location>
        <begin position="37"/>
        <end position="61"/>
    </location>
</feature>
<feature type="transmembrane region" description="Helical" evidence="9">
    <location>
        <begin position="113"/>
        <end position="134"/>
    </location>
</feature>
<dbReference type="EMBL" id="JBHTKL010000005">
    <property type="protein sequence ID" value="MFD1019980.1"/>
    <property type="molecule type" value="Genomic_DNA"/>
</dbReference>
<comment type="function">
    <text evidence="9">Component of the transport system for branched-chain amino acids.</text>
</comment>
<evidence type="ECO:0000256" key="2">
    <source>
        <dbReference type="ARBA" id="ARBA00008540"/>
    </source>
</evidence>